<sequence length="62" mass="6576">MTKSAPVWRKSSRSGDDHGQCVEVADLGNVVGIRDSKSPQSGHLVLPGVGFASLVECVKQVR</sequence>
<comment type="caution">
    <text evidence="2">The sequence shown here is derived from an EMBL/GenBank/DDBJ whole genome shotgun (WGS) entry which is preliminary data.</text>
</comment>
<keyword evidence="3" id="KW-1185">Reference proteome</keyword>
<dbReference type="Pfam" id="PF04149">
    <property type="entry name" value="DUF397"/>
    <property type="match status" value="1"/>
</dbReference>
<dbReference type="InterPro" id="IPR007278">
    <property type="entry name" value="DUF397"/>
</dbReference>
<organism evidence="2 3">
    <name type="scientific">Actinomadura harenae</name>
    <dbReference type="NCBI Taxonomy" id="2483351"/>
    <lineage>
        <taxon>Bacteria</taxon>
        <taxon>Bacillati</taxon>
        <taxon>Actinomycetota</taxon>
        <taxon>Actinomycetes</taxon>
        <taxon>Streptosporangiales</taxon>
        <taxon>Thermomonosporaceae</taxon>
        <taxon>Actinomadura</taxon>
    </lineage>
</organism>
<gene>
    <name evidence="2" type="ORF">EBO15_33010</name>
</gene>
<reference evidence="2 3" key="1">
    <citation type="submission" date="2018-10" db="EMBL/GenBank/DDBJ databases">
        <title>Isolation from soil.</title>
        <authorList>
            <person name="Hu J."/>
        </authorList>
    </citation>
    <scope>NUCLEOTIDE SEQUENCE [LARGE SCALE GENOMIC DNA]</scope>
    <source>
        <strain evidence="2 3">NEAU-Ht49</strain>
    </source>
</reference>
<dbReference type="Proteomes" id="UP000282674">
    <property type="component" value="Unassembled WGS sequence"/>
</dbReference>
<evidence type="ECO:0000313" key="2">
    <source>
        <dbReference type="EMBL" id="RMI38413.1"/>
    </source>
</evidence>
<dbReference type="EMBL" id="RFFG01000086">
    <property type="protein sequence ID" value="RMI38413.1"/>
    <property type="molecule type" value="Genomic_DNA"/>
</dbReference>
<dbReference type="RefSeq" id="WP_122198395.1">
    <property type="nucleotide sequence ID" value="NZ_JBHSKC010000021.1"/>
</dbReference>
<feature type="domain" description="DUF397" evidence="1">
    <location>
        <begin position="7"/>
        <end position="59"/>
    </location>
</feature>
<name>A0A3M2LPE9_9ACTN</name>
<protein>
    <submittedName>
        <fullName evidence="2">DUF397 domain-containing protein</fullName>
    </submittedName>
</protein>
<evidence type="ECO:0000313" key="3">
    <source>
        <dbReference type="Proteomes" id="UP000282674"/>
    </source>
</evidence>
<proteinExistence type="predicted"/>
<dbReference type="AlphaFoldDB" id="A0A3M2LPE9"/>
<dbReference type="OrthoDB" id="3430276at2"/>
<accession>A0A3M2LPE9</accession>
<evidence type="ECO:0000259" key="1">
    <source>
        <dbReference type="Pfam" id="PF04149"/>
    </source>
</evidence>